<feature type="transmembrane region" description="Helical" evidence="2">
    <location>
        <begin position="881"/>
        <end position="902"/>
    </location>
</feature>
<evidence type="ECO:0000256" key="2">
    <source>
        <dbReference type="SAM" id="Phobius"/>
    </source>
</evidence>
<feature type="region of interest" description="Disordered" evidence="1">
    <location>
        <begin position="959"/>
        <end position="984"/>
    </location>
</feature>
<keyword evidence="2" id="KW-0472">Membrane</keyword>
<dbReference type="Proteomes" id="UP001430584">
    <property type="component" value="Unassembled WGS sequence"/>
</dbReference>
<keyword evidence="2" id="KW-0812">Transmembrane</keyword>
<dbReference type="RefSeq" id="XP_066635372.1">
    <property type="nucleotide sequence ID" value="XM_066775253.1"/>
</dbReference>
<protein>
    <recommendedName>
        <fullName evidence="5">Mg2+ transporter zinc transport protein</fullName>
    </recommendedName>
</protein>
<accession>A0ABR3CNX5</accession>
<keyword evidence="4" id="KW-1185">Reference proteome</keyword>
<feature type="compositionally biased region" description="Basic and acidic residues" evidence="1">
    <location>
        <begin position="31"/>
        <end position="59"/>
    </location>
</feature>
<reference evidence="3 4" key="1">
    <citation type="submission" date="2024-02" db="EMBL/GenBank/DDBJ databases">
        <title>De novo assembly and annotation of 12 fungi associated with fruit tree decline syndrome in Ontario, Canada.</title>
        <authorList>
            <person name="Sulman M."/>
            <person name="Ellouze W."/>
            <person name="Ilyukhin E."/>
        </authorList>
    </citation>
    <scope>NUCLEOTIDE SEQUENCE [LARGE SCALE GENOMIC DNA]</scope>
    <source>
        <strain evidence="3 4">FDS-637</strain>
    </source>
</reference>
<name>A0ABR3CNX5_9PEZI</name>
<evidence type="ECO:0000313" key="4">
    <source>
        <dbReference type="Proteomes" id="UP001430584"/>
    </source>
</evidence>
<feature type="region of interest" description="Disordered" evidence="1">
    <location>
        <begin position="239"/>
        <end position="267"/>
    </location>
</feature>
<sequence length="984" mass="114227">MRDDVTGNDNYYLEDHVWIWKALRTIETIGREKTQTPKEQNRSRKEAATRDSGKTETAPRRYSSNEAQKQILKRFTSENTALKQRTRMLAVYRSSSEIRFMLRSRDTALFHCMNFHFFRTPESDNLVDVWKNTLAAQVNHEENEMTGWDTPLRYALALVMAIEGWKINQASTDKIFSEARRVLFESLWANGLFPGFLNYSDKKPEIFQDVDHRDNYWHTTFEVPYLLWKYAKKRLEQGADNKKDTNPASTNQLLKDGMDTKPDSQAQETNAVKVVMVAKKIMPFNNLINQKSIIEPPDEWLYNEPDFLNFVPDWNGFNLPLDDPSMHKIAKASENPMKNHVSRGTKIQLRDWIQLISDSIFRGEEPFLKMLETIEAECSTARESIPQQGSDENIKDVDRSILDRIPAKWKEEMRQLAKKFSSLPPNADPKNIIAEVMSKIDEIPFLSKGAIIDVKRWPRKDRKNKTPSDPLREARMLENEEILLRLTTQRTCPSDQNPADGRGESVVVKKRLIWLPLSDRVTAKICRHLTPASEKENMFSFFERHKTYDKFFFDDTTAASNTWKTELQLSFYEQYDQDHVLSRAAMGFRFDGDFFDRYWTCHFIEHKPKTEIVNININELSRILQREGNLPKTERGKQPWRQRKVLELILFDRIVEEIITSTDGIMRTIREELKDNTKSMRNTTKDSSYKSDNKHSSGEWVFRECSIWNMEESCHSAKPGETSSKDDALEDAIRAAKFVSNMKSEHYQSFSQKSQVLEQILRVLDDDLGESLEQIKRWERRDDDRAPEKPRWTRNDERRYRTTITKMLGSNDKKIRELEQCRSNVQSLKASLQSTREYIRDDLNLRSAEDVRLFTYVTATFLPISFATSIFSMGGSPGGALLGKMICVATVALLLTGIALVYDKKLAVIARHFRTFILYLISQGSRVIKASLRPLQVRKHSEKDDGDEEPKLANVLPSIFQRSRGGAGNDPAEAEKGVRKRHVQ</sequence>
<organism evidence="3 4">
    <name type="scientific">Diplodia seriata</name>
    <dbReference type="NCBI Taxonomy" id="420778"/>
    <lineage>
        <taxon>Eukaryota</taxon>
        <taxon>Fungi</taxon>
        <taxon>Dikarya</taxon>
        <taxon>Ascomycota</taxon>
        <taxon>Pezizomycotina</taxon>
        <taxon>Dothideomycetes</taxon>
        <taxon>Dothideomycetes incertae sedis</taxon>
        <taxon>Botryosphaeriales</taxon>
        <taxon>Botryosphaeriaceae</taxon>
        <taxon>Diplodia</taxon>
    </lineage>
</organism>
<gene>
    <name evidence="3" type="ORF">SLS55_003789</name>
</gene>
<keyword evidence="2" id="KW-1133">Transmembrane helix</keyword>
<proteinExistence type="predicted"/>
<evidence type="ECO:0000313" key="3">
    <source>
        <dbReference type="EMBL" id="KAL0262343.1"/>
    </source>
</evidence>
<feature type="region of interest" description="Disordered" evidence="1">
    <location>
        <begin position="31"/>
        <end position="68"/>
    </location>
</feature>
<dbReference type="GeneID" id="92007874"/>
<evidence type="ECO:0008006" key="5">
    <source>
        <dbReference type="Google" id="ProtNLM"/>
    </source>
</evidence>
<comment type="caution">
    <text evidence="3">The sequence shown here is derived from an EMBL/GenBank/DDBJ whole genome shotgun (WGS) entry which is preliminary data.</text>
</comment>
<evidence type="ECO:0000256" key="1">
    <source>
        <dbReference type="SAM" id="MobiDB-lite"/>
    </source>
</evidence>
<dbReference type="EMBL" id="JAJVCZ030000003">
    <property type="protein sequence ID" value="KAL0262343.1"/>
    <property type="molecule type" value="Genomic_DNA"/>
</dbReference>